<dbReference type="InterPro" id="IPR036388">
    <property type="entry name" value="WH-like_DNA-bd_sf"/>
</dbReference>
<dbReference type="InterPro" id="IPR007627">
    <property type="entry name" value="RNA_pol_sigma70_r2"/>
</dbReference>
<sequence length="202" mass="22696">MSDRSSAADVPADGPPVQAAVDRAQMNEFARLLGGAQRQLFLYLMGLMADRAAAEDVLQETNLVLWREFERFEPGTNFTAWSCRVAFNQVRAYRTKRGRDRLVFSDAFLSAVDEELTREADRLEERRAALASCLDRLPDHHRELVRHRYLGEGTTEALADRLGKRPDAVLRMLSRVRQTLHECVTRKLAGLGSPRGSGVGLV</sequence>
<dbReference type="InterPro" id="IPR013324">
    <property type="entry name" value="RNA_pol_sigma_r3/r4-like"/>
</dbReference>
<dbReference type="InterPro" id="IPR014331">
    <property type="entry name" value="RNA_pol_sigma70_ECF_RHOBA"/>
</dbReference>
<dbReference type="InterPro" id="IPR014284">
    <property type="entry name" value="RNA_pol_sigma-70_dom"/>
</dbReference>
<dbReference type="Pfam" id="PF04542">
    <property type="entry name" value="Sigma70_r2"/>
    <property type="match status" value="1"/>
</dbReference>
<dbReference type="Gene3D" id="1.10.10.10">
    <property type="entry name" value="Winged helix-like DNA-binding domain superfamily/Winged helix DNA-binding domain"/>
    <property type="match status" value="1"/>
</dbReference>
<dbReference type="NCBIfam" id="TIGR02937">
    <property type="entry name" value="sigma70-ECF"/>
    <property type="match status" value="1"/>
</dbReference>
<evidence type="ECO:0000256" key="4">
    <source>
        <dbReference type="ARBA" id="ARBA00023163"/>
    </source>
</evidence>
<dbReference type="PANTHER" id="PTHR43133">
    <property type="entry name" value="RNA POLYMERASE ECF-TYPE SIGMA FACTO"/>
    <property type="match status" value="1"/>
</dbReference>
<evidence type="ECO:0000256" key="1">
    <source>
        <dbReference type="ARBA" id="ARBA00010641"/>
    </source>
</evidence>
<dbReference type="PANTHER" id="PTHR43133:SF51">
    <property type="entry name" value="RNA POLYMERASE SIGMA FACTOR"/>
    <property type="match status" value="1"/>
</dbReference>
<dbReference type="InterPro" id="IPR013325">
    <property type="entry name" value="RNA_pol_sigma_r2"/>
</dbReference>
<evidence type="ECO:0000313" key="6">
    <source>
        <dbReference type="EMBL" id="NNJ25142.1"/>
    </source>
</evidence>
<organism evidence="6 7">
    <name type="scientific">Alienimonas chondri</name>
    <dbReference type="NCBI Taxonomy" id="2681879"/>
    <lineage>
        <taxon>Bacteria</taxon>
        <taxon>Pseudomonadati</taxon>
        <taxon>Planctomycetota</taxon>
        <taxon>Planctomycetia</taxon>
        <taxon>Planctomycetales</taxon>
        <taxon>Planctomycetaceae</taxon>
        <taxon>Alienimonas</taxon>
    </lineage>
</organism>
<dbReference type="EMBL" id="WTPX01000026">
    <property type="protein sequence ID" value="NNJ25142.1"/>
    <property type="molecule type" value="Genomic_DNA"/>
</dbReference>
<dbReference type="NCBIfam" id="TIGR02989">
    <property type="entry name" value="Sig-70_gvs1"/>
    <property type="match status" value="1"/>
</dbReference>
<reference evidence="6 7" key="1">
    <citation type="journal article" date="2020" name="Syst. Appl. Microbiol.">
        <title>Alienimonas chondri sp. nov., a novel planctomycete isolated from the biofilm of the red alga Chondrus crispus.</title>
        <authorList>
            <person name="Vitorino I."/>
            <person name="Albuquerque L."/>
            <person name="Wiegand S."/>
            <person name="Kallscheuer N."/>
            <person name="da Costa M.S."/>
            <person name="Lobo-da-Cunha A."/>
            <person name="Jogler C."/>
            <person name="Lage O.M."/>
        </authorList>
    </citation>
    <scope>NUCLEOTIDE SEQUENCE [LARGE SCALE GENOMIC DNA]</scope>
    <source>
        <strain evidence="6 7">LzC2</strain>
    </source>
</reference>
<evidence type="ECO:0000313" key="7">
    <source>
        <dbReference type="Proteomes" id="UP000609651"/>
    </source>
</evidence>
<dbReference type="Proteomes" id="UP000609651">
    <property type="component" value="Unassembled WGS sequence"/>
</dbReference>
<evidence type="ECO:0000256" key="3">
    <source>
        <dbReference type="ARBA" id="ARBA00023082"/>
    </source>
</evidence>
<comment type="caution">
    <text evidence="6">The sequence shown here is derived from an EMBL/GenBank/DDBJ whole genome shotgun (WGS) entry which is preliminary data.</text>
</comment>
<evidence type="ECO:0000256" key="2">
    <source>
        <dbReference type="ARBA" id="ARBA00023015"/>
    </source>
</evidence>
<protein>
    <recommendedName>
        <fullName evidence="5">RNA polymerase sigma-70 region 2 domain-containing protein</fullName>
    </recommendedName>
</protein>
<dbReference type="RefSeq" id="WP_171184823.1">
    <property type="nucleotide sequence ID" value="NZ_WTPX01000026.1"/>
</dbReference>
<gene>
    <name evidence="6" type="ORF">LzC2_12050</name>
</gene>
<dbReference type="InterPro" id="IPR039425">
    <property type="entry name" value="RNA_pol_sigma-70-like"/>
</dbReference>
<keyword evidence="2" id="KW-0805">Transcription regulation</keyword>
<keyword evidence="7" id="KW-1185">Reference proteome</keyword>
<dbReference type="SUPFAM" id="SSF88659">
    <property type="entry name" value="Sigma3 and sigma4 domains of RNA polymerase sigma factors"/>
    <property type="match status" value="1"/>
</dbReference>
<evidence type="ECO:0000259" key="5">
    <source>
        <dbReference type="Pfam" id="PF04542"/>
    </source>
</evidence>
<name>A0ABX1VD32_9PLAN</name>
<keyword evidence="4" id="KW-0804">Transcription</keyword>
<accession>A0ABX1VD32</accession>
<dbReference type="Gene3D" id="1.10.1740.10">
    <property type="match status" value="1"/>
</dbReference>
<feature type="domain" description="RNA polymerase sigma-70 region 2" evidence="5">
    <location>
        <begin position="37"/>
        <end position="99"/>
    </location>
</feature>
<proteinExistence type="inferred from homology"/>
<dbReference type="SUPFAM" id="SSF88946">
    <property type="entry name" value="Sigma2 domain of RNA polymerase sigma factors"/>
    <property type="match status" value="1"/>
</dbReference>
<keyword evidence="3" id="KW-0731">Sigma factor</keyword>
<comment type="similarity">
    <text evidence="1">Belongs to the sigma-70 factor family. ECF subfamily.</text>
</comment>